<comment type="catalytic activity">
    <reaction evidence="10 12">
        <text>dTMP + ATP = dTDP + ADP</text>
        <dbReference type="Rhea" id="RHEA:13517"/>
        <dbReference type="ChEBI" id="CHEBI:30616"/>
        <dbReference type="ChEBI" id="CHEBI:58369"/>
        <dbReference type="ChEBI" id="CHEBI:63528"/>
        <dbReference type="ChEBI" id="CHEBI:456216"/>
        <dbReference type="EC" id="2.7.4.9"/>
    </reaction>
</comment>
<dbReference type="GO" id="GO:0005829">
    <property type="term" value="C:cytosol"/>
    <property type="evidence" value="ECO:0007669"/>
    <property type="project" value="TreeGrafter"/>
</dbReference>
<keyword evidence="6 12" id="KW-0547">Nucleotide-binding</keyword>
<dbReference type="GO" id="GO:0006227">
    <property type="term" value="P:dUDP biosynthetic process"/>
    <property type="evidence" value="ECO:0007669"/>
    <property type="project" value="TreeGrafter"/>
</dbReference>
<dbReference type="GO" id="GO:0004798">
    <property type="term" value="F:dTMP kinase activity"/>
    <property type="evidence" value="ECO:0007669"/>
    <property type="project" value="UniProtKB-UniRule"/>
</dbReference>
<evidence type="ECO:0000256" key="1">
    <source>
        <dbReference type="ARBA" id="ARBA00009776"/>
    </source>
</evidence>
<evidence type="ECO:0000256" key="7">
    <source>
        <dbReference type="ARBA" id="ARBA00022777"/>
    </source>
</evidence>
<keyword evidence="5 12" id="KW-0545">Nucleotide biosynthesis</keyword>
<evidence type="ECO:0000313" key="15">
    <source>
        <dbReference type="Proteomes" id="UP000229498"/>
    </source>
</evidence>
<evidence type="ECO:0000256" key="6">
    <source>
        <dbReference type="ARBA" id="ARBA00022741"/>
    </source>
</evidence>
<evidence type="ECO:0000256" key="4">
    <source>
        <dbReference type="ARBA" id="ARBA00022679"/>
    </source>
</evidence>
<evidence type="ECO:0000256" key="9">
    <source>
        <dbReference type="ARBA" id="ARBA00029962"/>
    </source>
</evidence>
<dbReference type="EC" id="2.7.4.9" evidence="2 12"/>
<dbReference type="FunFam" id="3.40.50.300:FF:000225">
    <property type="entry name" value="Thymidylate kinase"/>
    <property type="match status" value="1"/>
</dbReference>
<dbReference type="Proteomes" id="UP000229498">
    <property type="component" value="Unassembled WGS sequence"/>
</dbReference>
<keyword evidence="4 12" id="KW-0808">Transferase</keyword>
<dbReference type="InterPro" id="IPR027417">
    <property type="entry name" value="P-loop_NTPase"/>
</dbReference>
<evidence type="ECO:0000259" key="13">
    <source>
        <dbReference type="Pfam" id="PF02223"/>
    </source>
</evidence>
<organism evidence="14 15">
    <name type="scientific">Minwuia thermotolerans</name>
    <dbReference type="NCBI Taxonomy" id="2056226"/>
    <lineage>
        <taxon>Bacteria</taxon>
        <taxon>Pseudomonadati</taxon>
        <taxon>Pseudomonadota</taxon>
        <taxon>Alphaproteobacteria</taxon>
        <taxon>Minwuiales</taxon>
        <taxon>Minwuiaceae</taxon>
        <taxon>Minwuia</taxon>
    </lineage>
</organism>
<evidence type="ECO:0000256" key="3">
    <source>
        <dbReference type="ARBA" id="ARBA00017144"/>
    </source>
</evidence>
<dbReference type="NCBIfam" id="TIGR00041">
    <property type="entry name" value="DTMP_kinase"/>
    <property type="match status" value="1"/>
</dbReference>
<evidence type="ECO:0000256" key="8">
    <source>
        <dbReference type="ARBA" id="ARBA00022840"/>
    </source>
</evidence>
<dbReference type="GO" id="GO:0006233">
    <property type="term" value="P:dTDP biosynthetic process"/>
    <property type="evidence" value="ECO:0007669"/>
    <property type="project" value="InterPro"/>
</dbReference>
<reference evidence="14 15" key="1">
    <citation type="submission" date="2017-11" db="EMBL/GenBank/DDBJ databases">
        <title>Draft genome sequence of Rhizobiales bacterium SY3-13.</title>
        <authorList>
            <person name="Sun C."/>
        </authorList>
    </citation>
    <scope>NUCLEOTIDE SEQUENCE [LARGE SCALE GENOMIC DNA]</scope>
    <source>
        <strain evidence="14 15">SY3-13</strain>
    </source>
</reference>
<dbReference type="InterPro" id="IPR018094">
    <property type="entry name" value="Thymidylate_kinase"/>
</dbReference>
<sequence>MRKPAGRGLFITFEGGEGAGKSTQAARCAGYLAERGHEVVATREPGGTPTAERLREILLDGAVALDPLEQVLVLYAARHNHVTGVIRPAIERGAIVVCDRFSDSTRAYQGAAGGVDAAAIDAVERLALGGFGPDLTLVLDAPVETGFARVRDRGGAADRFEGQENAFHRRLRQGFLDIAAADPERCRVIDATGGPDAVWQSVRAALDAVLEA</sequence>
<evidence type="ECO:0000256" key="12">
    <source>
        <dbReference type="HAMAP-Rule" id="MF_00165"/>
    </source>
</evidence>
<evidence type="ECO:0000256" key="2">
    <source>
        <dbReference type="ARBA" id="ARBA00012980"/>
    </source>
</evidence>
<evidence type="ECO:0000256" key="5">
    <source>
        <dbReference type="ARBA" id="ARBA00022727"/>
    </source>
</evidence>
<protein>
    <recommendedName>
        <fullName evidence="3 12">Thymidylate kinase</fullName>
        <ecNumber evidence="2 12">2.7.4.9</ecNumber>
    </recommendedName>
    <alternativeName>
        <fullName evidence="9 12">dTMP kinase</fullName>
    </alternativeName>
</protein>
<dbReference type="EMBL" id="PHIG01000030">
    <property type="protein sequence ID" value="PJK30165.1"/>
    <property type="molecule type" value="Genomic_DNA"/>
</dbReference>
<evidence type="ECO:0000313" key="14">
    <source>
        <dbReference type="EMBL" id="PJK30165.1"/>
    </source>
</evidence>
<dbReference type="PROSITE" id="PS01331">
    <property type="entry name" value="THYMIDYLATE_KINASE"/>
    <property type="match status" value="1"/>
</dbReference>
<dbReference type="InterPro" id="IPR018095">
    <property type="entry name" value="Thymidylate_kin_CS"/>
</dbReference>
<name>A0A2M9G379_9PROT</name>
<keyword evidence="7 12" id="KW-0418">Kinase</keyword>
<dbReference type="AlphaFoldDB" id="A0A2M9G379"/>
<feature type="domain" description="Thymidylate kinase-like" evidence="13">
    <location>
        <begin position="13"/>
        <end position="200"/>
    </location>
</feature>
<evidence type="ECO:0000256" key="11">
    <source>
        <dbReference type="ARBA" id="ARBA00057735"/>
    </source>
</evidence>
<comment type="similarity">
    <text evidence="1 12">Belongs to the thymidylate kinase family.</text>
</comment>
<dbReference type="Pfam" id="PF02223">
    <property type="entry name" value="Thymidylate_kin"/>
    <property type="match status" value="1"/>
</dbReference>
<dbReference type="GO" id="GO:0005524">
    <property type="term" value="F:ATP binding"/>
    <property type="evidence" value="ECO:0007669"/>
    <property type="project" value="UniProtKB-UniRule"/>
</dbReference>
<dbReference type="Gene3D" id="3.40.50.300">
    <property type="entry name" value="P-loop containing nucleotide triphosphate hydrolases"/>
    <property type="match status" value="1"/>
</dbReference>
<dbReference type="PANTHER" id="PTHR10344:SF4">
    <property type="entry name" value="UMP-CMP KINASE 2, MITOCHONDRIAL"/>
    <property type="match status" value="1"/>
</dbReference>
<dbReference type="GO" id="GO:0006235">
    <property type="term" value="P:dTTP biosynthetic process"/>
    <property type="evidence" value="ECO:0007669"/>
    <property type="project" value="UniProtKB-UniRule"/>
</dbReference>
<comment type="function">
    <text evidence="11 12">Phosphorylation of dTMP to form dTDP in both de novo and salvage pathways of dTTP synthesis.</text>
</comment>
<keyword evidence="8 12" id="KW-0067">ATP-binding</keyword>
<comment type="caution">
    <text evidence="14">The sequence shown here is derived from an EMBL/GenBank/DDBJ whole genome shotgun (WGS) entry which is preliminary data.</text>
</comment>
<dbReference type="OrthoDB" id="9774907at2"/>
<keyword evidence="15" id="KW-1185">Reference proteome</keyword>
<dbReference type="HAMAP" id="MF_00165">
    <property type="entry name" value="Thymidylate_kinase"/>
    <property type="match status" value="1"/>
</dbReference>
<accession>A0A2M9G379</accession>
<dbReference type="CDD" id="cd01672">
    <property type="entry name" value="TMPK"/>
    <property type="match status" value="1"/>
</dbReference>
<dbReference type="RefSeq" id="WP_109792446.1">
    <property type="nucleotide sequence ID" value="NZ_PHIG01000030.1"/>
</dbReference>
<evidence type="ECO:0000256" key="10">
    <source>
        <dbReference type="ARBA" id="ARBA00048743"/>
    </source>
</evidence>
<gene>
    <name evidence="12" type="primary">tmk</name>
    <name evidence="14" type="ORF">CVT23_08180</name>
</gene>
<feature type="binding site" evidence="12">
    <location>
        <begin position="15"/>
        <end position="22"/>
    </location>
    <ligand>
        <name>ATP</name>
        <dbReference type="ChEBI" id="CHEBI:30616"/>
    </ligand>
</feature>
<dbReference type="SUPFAM" id="SSF52540">
    <property type="entry name" value="P-loop containing nucleoside triphosphate hydrolases"/>
    <property type="match status" value="1"/>
</dbReference>
<dbReference type="PANTHER" id="PTHR10344">
    <property type="entry name" value="THYMIDYLATE KINASE"/>
    <property type="match status" value="1"/>
</dbReference>
<dbReference type="InterPro" id="IPR039430">
    <property type="entry name" value="Thymidylate_kin-like_dom"/>
</dbReference>
<proteinExistence type="inferred from homology"/>